<keyword evidence="6" id="KW-0326">Glycosidase</keyword>
<evidence type="ECO:0000256" key="6">
    <source>
        <dbReference type="ARBA" id="ARBA00023295"/>
    </source>
</evidence>
<evidence type="ECO:0000313" key="7">
    <source>
        <dbReference type="EMBL" id="CAG8774162.1"/>
    </source>
</evidence>
<evidence type="ECO:0000256" key="2">
    <source>
        <dbReference type="ARBA" id="ARBA00022529"/>
    </source>
</evidence>
<dbReference type="HAMAP" id="MF_04110">
    <property type="entry name" value="ENDOLYSIN_T4"/>
    <property type="match status" value="1"/>
</dbReference>
<evidence type="ECO:0000256" key="3">
    <source>
        <dbReference type="ARBA" id="ARBA00022638"/>
    </source>
</evidence>
<keyword evidence="2" id="KW-0929">Antimicrobial</keyword>
<keyword evidence="4" id="KW-0378">Hydrolase</keyword>
<dbReference type="InterPro" id="IPR023346">
    <property type="entry name" value="Lysozyme-like_dom_sf"/>
</dbReference>
<evidence type="ECO:0000313" key="8">
    <source>
        <dbReference type="Proteomes" id="UP000789901"/>
    </source>
</evidence>
<evidence type="ECO:0000256" key="1">
    <source>
        <dbReference type="ARBA" id="ARBA00000632"/>
    </source>
</evidence>
<keyword evidence="8" id="KW-1185">Reference proteome</keyword>
<dbReference type="Pfam" id="PF00959">
    <property type="entry name" value="Phage_lysozyme"/>
    <property type="match status" value="1"/>
</dbReference>
<dbReference type="InterPro" id="IPR023347">
    <property type="entry name" value="Lysozyme_dom_sf"/>
</dbReference>
<dbReference type="EMBL" id="CAJVQB010015369">
    <property type="protein sequence ID" value="CAG8774162.1"/>
    <property type="molecule type" value="Genomic_DNA"/>
</dbReference>
<keyword evidence="3" id="KW-0081">Bacteriolytic enzyme</keyword>
<dbReference type="SUPFAM" id="SSF53955">
    <property type="entry name" value="Lysozyme-like"/>
    <property type="match status" value="1"/>
</dbReference>
<dbReference type="PANTHER" id="PTHR38107">
    <property type="match status" value="1"/>
</dbReference>
<proteinExistence type="inferred from homology"/>
<evidence type="ECO:0000256" key="4">
    <source>
        <dbReference type="ARBA" id="ARBA00022801"/>
    </source>
</evidence>
<dbReference type="InterPro" id="IPR002196">
    <property type="entry name" value="Glyco_hydro_24"/>
</dbReference>
<keyword evidence="5" id="KW-1035">Host cytoplasm</keyword>
<dbReference type="InterPro" id="IPR033907">
    <property type="entry name" value="Endolysin_autolysin"/>
</dbReference>
<evidence type="ECO:0000256" key="5">
    <source>
        <dbReference type="ARBA" id="ARBA00023200"/>
    </source>
</evidence>
<dbReference type="InterPro" id="IPR051018">
    <property type="entry name" value="Bacteriophage_GH24"/>
</dbReference>
<sequence length="158" mass="17844">MNVPSNCQTVKTNRAAIDIIKKHETFRYNFYDDGAKYRTIGYGHNCDVHDCSKIQPPIILAYGEKLLKEDLVEAERCVIKNTKFKLNSNQFSALVSFIFNLGCTKYKSSTLLSKLNAGKTKGASTEFGQYIHANNKVSKDLKVCREKERKLFCKSGGC</sequence>
<dbReference type="Gene3D" id="1.10.530.40">
    <property type="match status" value="1"/>
</dbReference>
<dbReference type="InterPro" id="IPR034690">
    <property type="entry name" value="Endolysin_T4_type"/>
</dbReference>
<dbReference type="PANTHER" id="PTHR38107:SF3">
    <property type="entry name" value="LYSOZYME RRRD-RELATED"/>
    <property type="match status" value="1"/>
</dbReference>
<comment type="caution">
    <text evidence="7">The sequence shown here is derived from an EMBL/GenBank/DDBJ whole genome shotgun (WGS) entry which is preliminary data.</text>
</comment>
<protein>
    <submittedName>
        <fullName evidence="7">39074_t:CDS:1</fullName>
    </submittedName>
</protein>
<reference evidence="7 8" key="1">
    <citation type="submission" date="2021-06" db="EMBL/GenBank/DDBJ databases">
        <authorList>
            <person name="Kallberg Y."/>
            <person name="Tangrot J."/>
            <person name="Rosling A."/>
        </authorList>
    </citation>
    <scope>NUCLEOTIDE SEQUENCE [LARGE SCALE GENOMIC DNA]</scope>
    <source>
        <strain evidence="7 8">120-4 pot B 10/14</strain>
    </source>
</reference>
<comment type="catalytic activity">
    <reaction evidence="1">
        <text>Hydrolysis of (1-&gt;4)-beta-linkages between N-acetylmuramic acid and N-acetyl-D-glucosamine residues in a peptidoglycan and between N-acetyl-D-glucosamine residues in chitodextrins.</text>
        <dbReference type="EC" id="3.2.1.17"/>
    </reaction>
</comment>
<name>A0ABN7VI08_GIGMA</name>
<accession>A0ABN7VI08</accession>
<gene>
    <name evidence="7" type="ORF">GMARGA_LOCUS18876</name>
</gene>
<dbReference type="Proteomes" id="UP000789901">
    <property type="component" value="Unassembled WGS sequence"/>
</dbReference>
<organism evidence="7 8">
    <name type="scientific">Gigaspora margarita</name>
    <dbReference type="NCBI Taxonomy" id="4874"/>
    <lineage>
        <taxon>Eukaryota</taxon>
        <taxon>Fungi</taxon>
        <taxon>Fungi incertae sedis</taxon>
        <taxon>Mucoromycota</taxon>
        <taxon>Glomeromycotina</taxon>
        <taxon>Glomeromycetes</taxon>
        <taxon>Diversisporales</taxon>
        <taxon>Gigasporaceae</taxon>
        <taxon>Gigaspora</taxon>
    </lineage>
</organism>
<dbReference type="CDD" id="cd00737">
    <property type="entry name" value="lyz_endolysin_autolysin"/>
    <property type="match status" value="1"/>
</dbReference>